<comment type="caution">
    <text evidence="1">The sequence shown here is derived from an EMBL/GenBank/DDBJ whole genome shotgun (WGS) entry which is preliminary data.</text>
</comment>
<name>A0A0F9KK04_9ZZZZ</name>
<organism evidence="1">
    <name type="scientific">marine sediment metagenome</name>
    <dbReference type="NCBI Taxonomy" id="412755"/>
    <lineage>
        <taxon>unclassified sequences</taxon>
        <taxon>metagenomes</taxon>
        <taxon>ecological metagenomes</taxon>
    </lineage>
</organism>
<dbReference type="InterPro" id="IPR023346">
    <property type="entry name" value="Lysozyme-like_dom_sf"/>
</dbReference>
<protein>
    <recommendedName>
        <fullName evidence="2">Transglycosylase SLT domain-containing protein</fullName>
    </recommendedName>
</protein>
<gene>
    <name evidence="1" type="ORF">LCGC14_1319280</name>
</gene>
<proteinExistence type="predicted"/>
<sequence length="140" mass="15628">MFRFPAALVVGLALSSLVPANSVVEVDPLTPIICAWETRGEADPDDAVGGDGELGRCQIKPPTARLLGYRGTNKALLSNGLLNEYWADRMVKRCRAKWKTPSDYLIFYCYNAGLRSKANRSRKAVRYAKQLLVWAKQRNP</sequence>
<accession>A0A0F9KK04</accession>
<reference evidence="1" key="1">
    <citation type="journal article" date="2015" name="Nature">
        <title>Complex archaea that bridge the gap between prokaryotes and eukaryotes.</title>
        <authorList>
            <person name="Spang A."/>
            <person name="Saw J.H."/>
            <person name="Jorgensen S.L."/>
            <person name="Zaremba-Niedzwiedzka K."/>
            <person name="Martijn J."/>
            <person name="Lind A.E."/>
            <person name="van Eijk R."/>
            <person name="Schleper C."/>
            <person name="Guy L."/>
            <person name="Ettema T.J."/>
        </authorList>
    </citation>
    <scope>NUCLEOTIDE SEQUENCE</scope>
</reference>
<dbReference type="SUPFAM" id="SSF53955">
    <property type="entry name" value="Lysozyme-like"/>
    <property type="match status" value="1"/>
</dbReference>
<dbReference type="EMBL" id="LAZR01007859">
    <property type="protein sequence ID" value="KKM82469.1"/>
    <property type="molecule type" value="Genomic_DNA"/>
</dbReference>
<dbReference type="AlphaFoldDB" id="A0A0F9KK04"/>
<evidence type="ECO:0008006" key="2">
    <source>
        <dbReference type="Google" id="ProtNLM"/>
    </source>
</evidence>
<dbReference type="Gene3D" id="1.10.530.10">
    <property type="match status" value="1"/>
</dbReference>
<evidence type="ECO:0000313" key="1">
    <source>
        <dbReference type="EMBL" id="KKM82469.1"/>
    </source>
</evidence>